<gene>
    <name evidence="1" type="ORF">CLIB1444_03S03862</name>
</gene>
<protein>
    <submittedName>
        <fullName evidence="1">Histone chaperone Rtt106p</fullName>
    </submittedName>
</protein>
<dbReference type="Proteomes" id="UP001152531">
    <property type="component" value="Unassembled WGS sequence"/>
</dbReference>
<name>A0ACA9Y5M2_9ASCO</name>
<proteinExistence type="predicted"/>
<accession>A0ACA9Y5M2</accession>
<sequence>MSTNSLWVDELPSPLKENVVSLIQRDPTSIKILDQLHDHFNPSPKRQKVDNPESSVSFINDYNLKISNKLNEDEIIFEIPMISFQSPIRKKMNLILHLLADNGPVPILSIVNPSTSIPELSLTKLSESVRFCCVLPILGMSTIESKKNIASLCFWLNDSAYVDNKNDPIICQVNLDLLKKHLIKTGKIPPDIENQFQEPAENPGIKLIHEAIFQFLQRQFKLCGINLINYLPLYSNKNTFNINTDNAIALSSKSNTINDMVMVQAYKGSKDGAILVTNKNEFNPSFLIFGFKKPILIFDLDEVDNISYSDITRVTFSLNVKFKSGKTLEFSMIDQNYHNILDDFFKLQSVLDNSYDESLKEKTDKKPETEGSGQPVTAPTEADEDDEEEDDNYQGGEEEDDEDDVAEEFDSNVEDSGDEGDEGEEGGEEAGEQ</sequence>
<dbReference type="EMBL" id="CALSDN010000003">
    <property type="protein sequence ID" value="CAH6720076.1"/>
    <property type="molecule type" value="Genomic_DNA"/>
</dbReference>
<evidence type="ECO:0000313" key="1">
    <source>
        <dbReference type="EMBL" id="CAH6720076.1"/>
    </source>
</evidence>
<evidence type="ECO:0000313" key="2">
    <source>
        <dbReference type="Proteomes" id="UP001152531"/>
    </source>
</evidence>
<organism evidence="1 2">
    <name type="scientific">[Candida] jaroonii</name>
    <dbReference type="NCBI Taxonomy" id="467808"/>
    <lineage>
        <taxon>Eukaryota</taxon>
        <taxon>Fungi</taxon>
        <taxon>Dikarya</taxon>
        <taxon>Ascomycota</taxon>
        <taxon>Saccharomycotina</taxon>
        <taxon>Pichiomycetes</taxon>
        <taxon>Debaryomycetaceae</taxon>
        <taxon>Yamadazyma</taxon>
    </lineage>
</organism>
<reference evidence="1" key="1">
    <citation type="submission" date="2022-06" db="EMBL/GenBank/DDBJ databases">
        <authorList>
            <person name="Legras J.-L."/>
            <person name="Devillers H."/>
            <person name="Grondin C."/>
        </authorList>
    </citation>
    <scope>NUCLEOTIDE SEQUENCE</scope>
    <source>
        <strain evidence="1">CLIB 1444</strain>
    </source>
</reference>
<comment type="caution">
    <text evidence="1">The sequence shown here is derived from an EMBL/GenBank/DDBJ whole genome shotgun (WGS) entry which is preliminary data.</text>
</comment>
<keyword evidence="2" id="KW-1185">Reference proteome</keyword>